<keyword evidence="3 6" id="KW-0808">Transferase</keyword>
<keyword evidence="5 6" id="KW-0694">RNA-binding</keyword>
<feature type="binding site" evidence="6">
    <location>
        <position position="183"/>
    </location>
    <ligand>
        <name>S-adenosyl-L-methionine</name>
        <dbReference type="ChEBI" id="CHEBI:59789"/>
    </ligand>
</feature>
<evidence type="ECO:0000256" key="5">
    <source>
        <dbReference type="ARBA" id="ARBA00022884"/>
    </source>
</evidence>
<sequence>MGGIPEFLTEKLKKQYGEEGYSRILAGYEAKRPVTCRINPLRTDRETADQAFRDAGISYLPVPWYEDARIIQNAREKQLQEMELYQSGGIYLQSLSSMLPPLILGPAAGEAVLDMAAAPGGKTTQMAALTGGRAQITACEKNKVRAERLGFNLNRQGAAGVYVMVEDARRLDDLFSFDRILLDAPCSGSGTLRLLNGELRTEFSKELLVRSVRTQEQLLKKAMKLLKPGHEMVYSTCSILKEENEELLFRVLPGCGGQVVPVEEEWAEKLPLLPSQIPGTLVVAPDELFEGFFVARIRKKAG</sequence>
<dbReference type="InterPro" id="IPR023267">
    <property type="entry name" value="RCMT"/>
</dbReference>
<dbReference type="CDD" id="cd02440">
    <property type="entry name" value="AdoMet_MTases"/>
    <property type="match status" value="1"/>
</dbReference>
<dbReference type="Proteomes" id="UP000824250">
    <property type="component" value="Unassembled WGS sequence"/>
</dbReference>
<dbReference type="EMBL" id="DVGC01000050">
    <property type="protein sequence ID" value="HIR06071.1"/>
    <property type="molecule type" value="Genomic_DNA"/>
</dbReference>
<dbReference type="SUPFAM" id="SSF53335">
    <property type="entry name" value="S-adenosyl-L-methionine-dependent methyltransferases"/>
    <property type="match status" value="1"/>
</dbReference>
<comment type="caution">
    <text evidence="8">The sequence shown here is derived from an EMBL/GenBank/DDBJ whole genome shotgun (WGS) entry which is preliminary data.</text>
</comment>
<evidence type="ECO:0000256" key="4">
    <source>
        <dbReference type="ARBA" id="ARBA00022691"/>
    </source>
</evidence>
<dbReference type="GO" id="GO:0008173">
    <property type="term" value="F:RNA methyltransferase activity"/>
    <property type="evidence" value="ECO:0007669"/>
    <property type="project" value="InterPro"/>
</dbReference>
<dbReference type="PANTHER" id="PTHR22807">
    <property type="entry name" value="NOP2 YEAST -RELATED NOL1/NOP2/FMU SUN DOMAIN-CONTAINING"/>
    <property type="match status" value="1"/>
</dbReference>
<evidence type="ECO:0000259" key="7">
    <source>
        <dbReference type="PROSITE" id="PS51686"/>
    </source>
</evidence>
<dbReference type="InterPro" id="IPR029063">
    <property type="entry name" value="SAM-dependent_MTases_sf"/>
</dbReference>
<name>A0A9D1A5E8_9FIRM</name>
<dbReference type="AlphaFoldDB" id="A0A9D1A5E8"/>
<reference evidence="8" key="2">
    <citation type="journal article" date="2021" name="PeerJ">
        <title>Extensive microbial diversity within the chicken gut microbiome revealed by metagenomics and culture.</title>
        <authorList>
            <person name="Gilroy R."/>
            <person name="Ravi A."/>
            <person name="Getino M."/>
            <person name="Pursley I."/>
            <person name="Horton D.L."/>
            <person name="Alikhan N.F."/>
            <person name="Baker D."/>
            <person name="Gharbi K."/>
            <person name="Hall N."/>
            <person name="Watson M."/>
            <person name="Adriaenssens E.M."/>
            <person name="Foster-Nyarko E."/>
            <person name="Jarju S."/>
            <person name="Secka A."/>
            <person name="Antonio M."/>
            <person name="Oren A."/>
            <person name="Chaudhuri R.R."/>
            <person name="La Ragione R."/>
            <person name="Hildebrand F."/>
            <person name="Pallen M.J."/>
        </authorList>
    </citation>
    <scope>NUCLEOTIDE SEQUENCE</scope>
    <source>
        <strain evidence="8">CHK180-2868</strain>
    </source>
</reference>
<evidence type="ECO:0000256" key="3">
    <source>
        <dbReference type="ARBA" id="ARBA00022679"/>
    </source>
</evidence>
<accession>A0A9D1A5E8</accession>
<evidence type="ECO:0000256" key="6">
    <source>
        <dbReference type="PROSITE-ProRule" id="PRU01023"/>
    </source>
</evidence>
<dbReference type="PRINTS" id="PR02008">
    <property type="entry name" value="RCMTFAMILY"/>
</dbReference>
<feature type="binding site" evidence="6">
    <location>
        <position position="140"/>
    </location>
    <ligand>
        <name>S-adenosyl-L-methionine</name>
        <dbReference type="ChEBI" id="CHEBI:59789"/>
    </ligand>
</feature>
<comment type="similarity">
    <text evidence="1 6">Belongs to the class I-like SAM-binding methyltransferase superfamily. RsmB/NOP family.</text>
</comment>
<dbReference type="Pfam" id="PF01189">
    <property type="entry name" value="Methyltr_RsmB-F"/>
    <property type="match status" value="1"/>
</dbReference>
<organism evidence="8 9">
    <name type="scientific">Candidatus Copromonas faecavium</name>
    <name type="common">nom. illeg.</name>
    <dbReference type="NCBI Taxonomy" id="2840740"/>
    <lineage>
        <taxon>Bacteria</taxon>
        <taxon>Bacillati</taxon>
        <taxon>Bacillota</taxon>
        <taxon>Clostridia</taxon>
        <taxon>Lachnospirales</taxon>
        <taxon>Lachnospiraceae</taxon>
        <taxon>Candidatus Copromonas (nom. illeg.)</taxon>
    </lineage>
</organism>
<dbReference type="InterPro" id="IPR001678">
    <property type="entry name" value="MeTrfase_RsmB-F_NOP2_dom"/>
</dbReference>
<evidence type="ECO:0000313" key="8">
    <source>
        <dbReference type="EMBL" id="HIR06071.1"/>
    </source>
</evidence>
<evidence type="ECO:0000256" key="1">
    <source>
        <dbReference type="ARBA" id="ARBA00007494"/>
    </source>
</evidence>
<dbReference type="GO" id="GO:0001510">
    <property type="term" value="P:RNA methylation"/>
    <property type="evidence" value="ECO:0007669"/>
    <property type="project" value="InterPro"/>
</dbReference>
<keyword evidence="2 6" id="KW-0489">Methyltransferase</keyword>
<feature type="domain" description="SAM-dependent MTase RsmB/NOP-type" evidence="7">
    <location>
        <begin position="24"/>
        <end position="300"/>
    </location>
</feature>
<feature type="binding site" evidence="6">
    <location>
        <position position="167"/>
    </location>
    <ligand>
        <name>S-adenosyl-L-methionine</name>
        <dbReference type="ChEBI" id="CHEBI:59789"/>
    </ligand>
</feature>
<dbReference type="PROSITE" id="PS51686">
    <property type="entry name" value="SAM_MT_RSMB_NOP"/>
    <property type="match status" value="1"/>
</dbReference>
<reference evidence="8" key="1">
    <citation type="submission" date="2020-10" db="EMBL/GenBank/DDBJ databases">
        <authorList>
            <person name="Gilroy R."/>
        </authorList>
    </citation>
    <scope>NUCLEOTIDE SEQUENCE</scope>
    <source>
        <strain evidence="8">CHK180-2868</strain>
    </source>
</reference>
<gene>
    <name evidence="8" type="ORF">IAB28_08930</name>
</gene>
<keyword evidence="4 6" id="KW-0949">S-adenosyl-L-methionine</keyword>
<dbReference type="Pfam" id="PF22458">
    <property type="entry name" value="RsmF-B_ferredox"/>
    <property type="match status" value="1"/>
</dbReference>
<feature type="active site" description="Nucleophile" evidence="6">
    <location>
        <position position="237"/>
    </location>
</feature>
<evidence type="ECO:0000256" key="2">
    <source>
        <dbReference type="ARBA" id="ARBA00022603"/>
    </source>
</evidence>
<dbReference type="InterPro" id="IPR049560">
    <property type="entry name" value="MeTrfase_RsmB-F_NOP2_cat"/>
</dbReference>
<feature type="binding site" evidence="6">
    <location>
        <begin position="116"/>
        <end position="122"/>
    </location>
    <ligand>
        <name>S-adenosyl-L-methionine</name>
        <dbReference type="ChEBI" id="CHEBI:59789"/>
    </ligand>
</feature>
<evidence type="ECO:0000313" key="9">
    <source>
        <dbReference type="Proteomes" id="UP000824250"/>
    </source>
</evidence>
<protein>
    <submittedName>
        <fullName evidence="8">RsmB/NOP family class I SAM-dependent RNA methyltransferase</fullName>
    </submittedName>
</protein>
<dbReference type="PROSITE" id="PS01153">
    <property type="entry name" value="NOL1_NOP2_SUN"/>
    <property type="match status" value="1"/>
</dbReference>
<dbReference type="InterPro" id="IPR018314">
    <property type="entry name" value="RsmB/NOL1/NOP2-like_CS"/>
</dbReference>
<proteinExistence type="inferred from homology"/>
<dbReference type="InterPro" id="IPR054728">
    <property type="entry name" value="RsmB-like_ferredoxin"/>
</dbReference>
<dbReference type="Gene3D" id="3.40.50.150">
    <property type="entry name" value="Vaccinia Virus protein VP39"/>
    <property type="match status" value="1"/>
</dbReference>
<dbReference type="PANTHER" id="PTHR22807:SF53">
    <property type="entry name" value="RIBOSOMAL RNA SMALL SUBUNIT METHYLTRANSFERASE B-RELATED"/>
    <property type="match status" value="1"/>
</dbReference>
<dbReference type="GO" id="GO:0003723">
    <property type="term" value="F:RNA binding"/>
    <property type="evidence" value="ECO:0007669"/>
    <property type="project" value="UniProtKB-UniRule"/>
</dbReference>